<keyword evidence="3 11" id="KW-1133">Transmembrane helix</keyword>
<evidence type="ECO:0000256" key="8">
    <source>
        <dbReference type="ARBA" id="ARBA00023224"/>
    </source>
</evidence>
<keyword evidence="15" id="KW-1185">Reference proteome</keyword>
<dbReference type="Gene3D" id="1.20.1070.10">
    <property type="entry name" value="Rhodopsin 7-helix transmembrane proteins"/>
    <property type="match status" value="1"/>
</dbReference>
<evidence type="ECO:0000259" key="13">
    <source>
        <dbReference type="PROSITE" id="PS50262"/>
    </source>
</evidence>
<dbReference type="PRINTS" id="PR00237">
    <property type="entry name" value="GPCRRHODOPSN"/>
</dbReference>
<dbReference type="GO" id="GO:0030425">
    <property type="term" value="C:dendrite"/>
    <property type="evidence" value="ECO:0007669"/>
    <property type="project" value="TreeGrafter"/>
</dbReference>
<feature type="transmembrane region" description="Helical" evidence="11">
    <location>
        <begin position="148"/>
        <end position="169"/>
    </location>
</feature>
<evidence type="ECO:0000256" key="5">
    <source>
        <dbReference type="ARBA" id="ARBA00023040"/>
    </source>
</evidence>
<dbReference type="PRINTS" id="PR00243">
    <property type="entry name" value="MUSCARINICR"/>
</dbReference>
<dbReference type="PANTHER" id="PTHR24247:SF180">
    <property type="entry name" value="MUSCARINIC ACETYLCHOLINE RECEPTOR M4"/>
    <property type="match status" value="1"/>
</dbReference>
<evidence type="ECO:0000256" key="1">
    <source>
        <dbReference type="ARBA" id="ARBA00022475"/>
    </source>
</evidence>
<dbReference type="InterPro" id="IPR000995">
    <property type="entry name" value="Musac_Ach_rcpt"/>
</dbReference>
<evidence type="ECO:0000256" key="7">
    <source>
        <dbReference type="ARBA" id="ARBA00023170"/>
    </source>
</evidence>
<evidence type="ECO:0000256" key="11">
    <source>
        <dbReference type="RuleBase" id="RU361191"/>
    </source>
</evidence>
<dbReference type="GO" id="GO:0016907">
    <property type="term" value="F:G protein-coupled acetylcholine receptor activity"/>
    <property type="evidence" value="ECO:0007669"/>
    <property type="project" value="UniProtKB-UniRule"/>
</dbReference>
<feature type="transmembrane region" description="Helical" evidence="11">
    <location>
        <begin position="189"/>
        <end position="214"/>
    </location>
</feature>
<keyword evidence="4 11" id="KW-0770">Synapse</keyword>
<comment type="caution">
    <text evidence="11">Lacks conserved residue(s) required for the propagation of feature annotation.</text>
</comment>
<reference evidence="14 15" key="1">
    <citation type="submission" date="2024-04" db="EMBL/GenBank/DDBJ databases">
        <authorList>
            <person name="Waldvogel A.-M."/>
            <person name="Schoenle A."/>
        </authorList>
    </citation>
    <scope>NUCLEOTIDE SEQUENCE [LARGE SCALE GENOMIC DNA]</scope>
</reference>
<sequence>MDPNWDQRDEPQNTSFTSCRSSSFAHSPTCLVLVSTATASLSIVTVAGNTLVLLSIKLNRRLRTVNNYFLLSLAVADLVIGLVCMNFSSLLLLLGRWPLGGAMCDAWLVLDYAVSSASVMNLLIISLDRYFCVTRPLTYPTWRTGRMACAMIGSAWVLSFAIWTPPILYWQHKNGKRAVPEDDCYIQLLVSPAVTLGTTLPSFYLPALAMVMLYSRVSAHSRGRLARVGSRRNVGIGTGAAGGRRFSTPSFKELSVLRRNRSWSSEPETLTINQSEASTPKYGCNRKCYRSPVDSSPPQGSDLIVLPSNSGSPLALHRAASALFSSCPSLRSTERRRFLAREQRVTRTILSILLAFIVTWLPYNVMAVVAAFCHKCVPRQLWSLGCWLCYMNSALNPCCYALCNTSFRKTFCSLLRCRRKTHR</sequence>
<evidence type="ECO:0000256" key="4">
    <source>
        <dbReference type="ARBA" id="ARBA00023018"/>
    </source>
</evidence>
<evidence type="ECO:0000256" key="6">
    <source>
        <dbReference type="ARBA" id="ARBA00023136"/>
    </source>
</evidence>
<accession>A0AAV2KX84</accession>
<comment type="function">
    <text evidence="11">The muscarinic acetylcholine receptor mediates various cellular responses, including inhibition of adenylate cyclase, breakdown of phosphoinositides and modulation of potassium channels through the action of G proteins.</text>
</comment>
<dbReference type="GO" id="GO:0007197">
    <property type="term" value="P:adenylate cyclase-inhibiting G protein-coupled acetylcholine receptor signaling pathway"/>
    <property type="evidence" value="ECO:0007669"/>
    <property type="project" value="TreeGrafter"/>
</dbReference>
<dbReference type="AlphaFoldDB" id="A0AAV2KX84"/>
<evidence type="ECO:0000313" key="15">
    <source>
        <dbReference type="Proteomes" id="UP001497482"/>
    </source>
</evidence>
<keyword evidence="1 11" id="KW-1003">Cell membrane</keyword>
<keyword evidence="2 10" id="KW-0812">Transmembrane</keyword>
<dbReference type="Proteomes" id="UP001497482">
    <property type="component" value="Chromosome 20"/>
</dbReference>
<comment type="subcellular location">
    <subcellularLocation>
        <location evidence="11">Cell membrane</location>
        <topology evidence="11">Multi-pass membrane protein</topology>
    </subcellularLocation>
    <subcellularLocation>
        <location evidence="11">Postsynaptic cell membrane</location>
        <topology evidence="11">Multi-pass membrane protein</topology>
    </subcellularLocation>
</comment>
<feature type="region of interest" description="Disordered" evidence="12">
    <location>
        <begin position="1"/>
        <end position="23"/>
    </location>
</feature>
<dbReference type="InterPro" id="IPR017452">
    <property type="entry name" value="GPCR_Rhodpsn_7TM"/>
</dbReference>
<feature type="transmembrane region" description="Helical" evidence="11">
    <location>
        <begin position="31"/>
        <end position="56"/>
    </location>
</feature>
<evidence type="ECO:0000256" key="3">
    <source>
        <dbReference type="ARBA" id="ARBA00022989"/>
    </source>
</evidence>
<dbReference type="SUPFAM" id="SSF81321">
    <property type="entry name" value="Family A G protein-coupled receptor-like"/>
    <property type="match status" value="1"/>
</dbReference>
<dbReference type="Pfam" id="PF00001">
    <property type="entry name" value="7tm_1"/>
    <property type="match status" value="1"/>
</dbReference>
<dbReference type="InterPro" id="IPR000276">
    <property type="entry name" value="GPCR_Rhodpsn"/>
</dbReference>
<feature type="domain" description="G-protein coupled receptors family 1 profile" evidence="13">
    <location>
        <begin position="48"/>
        <end position="400"/>
    </location>
</feature>
<feature type="transmembrane region" description="Helical" evidence="11">
    <location>
        <begin position="106"/>
        <end position="127"/>
    </location>
</feature>
<keyword evidence="6 11" id="KW-0472">Membrane</keyword>
<feature type="compositionally biased region" description="Basic and acidic residues" evidence="12">
    <location>
        <begin position="1"/>
        <end position="11"/>
    </location>
</feature>
<keyword evidence="7 10" id="KW-0675">Receptor</keyword>
<comment type="similarity">
    <text evidence="11">Belongs to the G-protein coupled receptor 1 family. Muscarinic acetylcholine receptor subfamily.</text>
</comment>
<protein>
    <recommendedName>
        <fullName evidence="11">Muscarinic acetylcholine receptor</fullName>
    </recommendedName>
</protein>
<evidence type="ECO:0000256" key="9">
    <source>
        <dbReference type="ARBA" id="ARBA00023257"/>
    </source>
</evidence>
<dbReference type="GO" id="GO:0045211">
    <property type="term" value="C:postsynaptic membrane"/>
    <property type="evidence" value="ECO:0007669"/>
    <property type="project" value="UniProtKB-SubCell"/>
</dbReference>
<dbReference type="GO" id="GO:0007187">
    <property type="term" value="P:G protein-coupled receptor signaling pathway, coupled to cyclic nucleotide second messenger"/>
    <property type="evidence" value="ECO:0007669"/>
    <property type="project" value="TreeGrafter"/>
</dbReference>
<keyword evidence="9 11" id="KW-0628">Postsynaptic cell membrane</keyword>
<feature type="transmembrane region" description="Helical" evidence="11">
    <location>
        <begin position="345"/>
        <end position="363"/>
    </location>
</feature>
<dbReference type="PROSITE" id="PS00237">
    <property type="entry name" value="G_PROTEIN_RECEP_F1_1"/>
    <property type="match status" value="1"/>
</dbReference>
<evidence type="ECO:0000256" key="2">
    <source>
        <dbReference type="ARBA" id="ARBA00022692"/>
    </source>
</evidence>
<dbReference type="SMART" id="SM01381">
    <property type="entry name" value="7TM_GPCR_Srsx"/>
    <property type="match status" value="1"/>
</dbReference>
<dbReference type="PANTHER" id="PTHR24247">
    <property type="entry name" value="5-HYDROXYTRYPTAMINE RECEPTOR"/>
    <property type="match status" value="1"/>
</dbReference>
<organism evidence="14 15">
    <name type="scientific">Knipowitschia caucasica</name>
    <name type="common">Caucasian dwarf goby</name>
    <name type="synonym">Pomatoschistus caucasicus</name>
    <dbReference type="NCBI Taxonomy" id="637954"/>
    <lineage>
        <taxon>Eukaryota</taxon>
        <taxon>Metazoa</taxon>
        <taxon>Chordata</taxon>
        <taxon>Craniata</taxon>
        <taxon>Vertebrata</taxon>
        <taxon>Euteleostomi</taxon>
        <taxon>Actinopterygii</taxon>
        <taxon>Neopterygii</taxon>
        <taxon>Teleostei</taxon>
        <taxon>Neoteleostei</taxon>
        <taxon>Acanthomorphata</taxon>
        <taxon>Gobiaria</taxon>
        <taxon>Gobiiformes</taxon>
        <taxon>Gobioidei</taxon>
        <taxon>Gobiidae</taxon>
        <taxon>Gobiinae</taxon>
        <taxon>Knipowitschia</taxon>
    </lineage>
</organism>
<proteinExistence type="inferred from homology"/>
<evidence type="ECO:0000256" key="10">
    <source>
        <dbReference type="RuleBase" id="RU000688"/>
    </source>
</evidence>
<feature type="compositionally biased region" description="Polar residues" evidence="12">
    <location>
        <begin position="12"/>
        <end position="23"/>
    </location>
</feature>
<dbReference type="EMBL" id="OZ035842">
    <property type="protein sequence ID" value="CAL1594703.1"/>
    <property type="molecule type" value="Genomic_DNA"/>
</dbReference>
<dbReference type="CDD" id="cd15049">
    <property type="entry name" value="7tmA_mAChR"/>
    <property type="match status" value="1"/>
</dbReference>
<keyword evidence="5 10" id="KW-0297">G-protein coupled receptor</keyword>
<feature type="transmembrane region" description="Helical" evidence="11">
    <location>
        <begin position="68"/>
        <end position="94"/>
    </location>
</feature>
<evidence type="ECO:0000256" key="12">
    <source>
        <dbReference type="SAM" id="MobiDB-lite"/>
    </source>
</evidence>
<keyword evidence="8 10" id="KW-0807">Transducer</keyword>
<evidence type="ECO:0000313" key="14">
    <source>
        <dbReference type="EMBL" id="CAL1594703.1"/>
    </source>
</evidence>
<name>A0AAV2KX84_KNICA</name>
<gene>
    <name evidence="14" type="ORF">KC01_LOCUS23647</name>
</gene>
<dbReference type="GO" id="GO:0004993">
    <property type="term" value="F:G protein-coupled serotonin receptor activity"/>
    <property type="evidence" value="ECO:0007669"/>
    <property type="project" value="TreeGrafter"/>
</dbReference>
<dbReference type="PROSITE" id="PS50262">
    <property type="entry name" value="G_PROTEIN_RECEP_F1_2"/>
    <property type="match status" value="1"/>
</dbReference>